<accession>A0A6F8ZIB5</accession>
<evidence type="ECO:0000313" key="2">
    <source>
        <dbReference type="EMBL" id="CAB1129465.1"/>
    </source>
</evidence>
<dbReference type="AlphaFoldDB" id="A0A6F8ZIB5"/>
<dbReference type="EMBL" id="LR778114">
    <property type="protein sequence ID" value="CAB1129465.1"/>
    <property type="molecule type" value="Genomic_DNA"/>
</dbReference>
<dbReference type="Proteomes" id="UP000503399">
    <property type="component" value="Chromosome"/>
</dbReference>
<reference evidence="2 3" key="1">
    <citation type="submission" date="2020-02" db="EMBL/GenBank/DDBJ databases">
        <authorList>
            <person name="Hogendoorn C."/>
        </authorList>
    </citation>
    <scope>NUCLEOTIDE SEQUENCE [LARGE SCALE GENOMIC DNA]</scope>
    <source>
        <strain evidence="2">R501</strain>
    </source>
</reference>
<gene>
    <name evidence="2" type="ORF">R50_1968</name>
</gene>
<evidence type="ECO:0000313" key="3">
    <source>
        <dbReference type="Proteomes" id="UP000503399"/>
    </source>
</evidence>
<organism evidence="2 3">
    <name type="scientific">Candidatus Hydrogenisulfobacillus filiaventi</name>
    <dbReference type="NCBI Taxonomy" id="2707344"/>
    <lineage>
        <taxon>Bacteria</taxon>
        <taxon>Bacillati</taxon>
        <taxon>Bacillota</taxon>
        <taxon>Clostridia</taxon>
        <taxon>Eubacteriales</taxon>
        <taxon>Clostridiales Family XVII. Incertae Sedis</taxon>
        <taxon>Candidatus Hydrogenisulfobacillus</taxon>
    </lineage>
</organism>
<proteinExistence type="predicted"/>
<feature type="compositionally biased region" description="Low complexity" evidence="1">
    <location>
        <begin position="73"/>
        <end position="85"/>
    </location>
</feature>
<name>A0A6F8ZIB5_9FIRM</name>
<feature type="region of interest" description="Disordered" evidence="1">
    <location>
        <begin position="1"/>
        <end position="39"/>
    </location>
</feature>
<dbReference type="KEGG" id="hfv:R50_1968"/>
<feature type="region of interest" description="Disordered" evidence="1">
    <location>
        <begin position="73"/>
        <end position="113"/>
    </location>
</feature>
<evidence type="ECO:0000256" key="1">
    <source>
        <dbReference type="SAM" id="MobiDB-lite"/>
    </source>
</evidence>
<keyword evidence="3" id="KW-1185">Reference proteome</keyword>
<sequence>MPRPALTTYPPYGPIQGAPVPQGMHYANGTGDWPYPPGSLQPGPGFGIYKMRQPYTVTTTTCTTTYTHWSNGNTTSSTSCGSSQSPGVNHWEEEQYDPTDCPFAIPVPVPGTP</sequence>
<protein>
    <submittedName>
        <fullName evidence="2">Uncharacterized protein</fullName>
    </submittedName>
</protein>